<feature type="transmembrane region" description="Helical" evidence="6">
    <location>
        <begin position="159"/>
        <end position="180"/>
    </location>
</feature>
<accession>A0ABY8TXL5</accession>
<evidence type="ECO:0000313" key="9">
    <source>
        <dbReference type="Proteomes" id="UP001244341"/>
    </source>
</evidence>
<name>A0ABY8TXL5_TETOB</name>
<sequence>MADASSSSSSWLQLLHLQPLWGGGFLVALCQLSLFYYGLGAVLHWVVPLLGPVQGIQEAPRKPGEVARDAMNSIGPIVVKAGIWYIVEQLHAAGISKLYAGPVSSPYEVAYLLLCIVLLDYLHDAWFYWTHRALHWRPLYRWVHWEHHRSTAPSAFTGYAFHVVEALIVFANEVLVCWLFPIHMGLHRIYHIATTVIHEAGHVGYELSPFIPTLEGIAALLGCGLRGSPGLNTVQHHDMHHRYPTKHFSLYFTHWDRWMGTLHPKYDAGLFRYFS</sequence>
<evidence type="ECO:0000256" key="4">
    <source>
        <dbReference type="ARBA" id="ARBA00022989"/>
    </source>
</evidence>
<keyword evidence="4 6" id="KW-1133">Transmembrane helix</keyword>
<dbReference type="Proteomes" id="UP001244341">
    <property type="component" value="Chromosome 5b"/>
</dbReference>
<evidence type="ECO:0000256" key="6">
    <source>
        <dbReference type="SAM" id="Phobius"/>
    </source>
</evidence>
<feature type="transmembrane region" description="Helical" evidence="6">
    <location>
        <begin position="20"/>
        <end position="47"/>
    </location>
</feature>
<evidence type="ECO:0000313" key="8">
    <source>
        <dbReference type="EMBL" id="WIA13899.1"/>
    </source>
</evidence>
<gene>
    <name evidence="8" type="ORF">OEZ85_002471</name>
</gene>
<proteinExistence type="inferred from homology"/>
<comment type="subcellular location">
    <subcellularLocation>
        <location evidence="1">Membrane</location>
    </subcellularLocation>
</comment>
<reference evidence="8 9" key="1">
    <citation type="submission" date="2023-05" db="EMBL/GenBank/DDBJ databases">
        <title>A 100% complete, gapless, phased diploid assembly of the Scenedesmus obliquus UTEX 3031 genome.</title>
        <authorList>
            <person name="Biondi T.C."/>
            <person name="Hanschen E.R."/>
            <person name="Kwon T."/>
            <person name="Eng W."/>
            <person name="Kruse C.P.S."/>
            <person name="Koehler S.I."/>
            <person name="Kunde Y."/>
            <person name="Gleasner C.D."/>
            <person name="You Mak K.T."/>
            <person name="Polle J."/>
            <person name="Hovde B.T."/>
            <person name="Starkenburg S.R."/>
        </authorList>
    </citation>
    <scope>NUCLEOTIDE SEQUENCE [LARGE SCALE GENOMIC DNA]</scope>
    <source>
        <strain evidence="8 9">DOE0152z</strain>
    </source>
</reference>
<dbReference type="InterPro" id="IPR050307">
    <property type="entry name" value="Sterol_Desaturase_Related"/>
</dbReference>
<evidence type="ECO:0000256" key="2">
    <source>
        <dbReference type="ARBA" id="ARBA00009324"/>
    </source>
</evidence>
<evidence type="ECO:0000256" key="5">
    <source>
        <dbReference type="ARBA" id="ARBA00023136"/>
    </source>
</evidence>
<dbReference type="PANTHER" id="PTHR11863">
    <property type="entry name" value="STEROL DESATURASE"/>
    <property type="match status" value="1"/>
</dbReference>
<evidence type="ECO:0000256" key="3">
    <source>
        <dbReference type="ARBA" id="ARBA00022692"/>
    </source>
</evidence>
<dbReference type="Pfam" id="PF04116">
    <property type="entry name" value="FA_hydroxylase"/>
    <property type="match status" value="1"/>
</dbReference>
<keyword evidence="5 6" id="KW-0472">Membrane</keyword>
<dbReference type="EMBL" id="CP126212">
    <property type="protein sequence ID" value="WIA13899.1"/>
    <property type="molecule type" value="Genomic_DNA"/>
</dbReference>
<keyword evidence="3 6" id="KW-0812">Transmembrane</keyword>
<feature type="domain" description="Fatty acid hydroxylase" evidence="7">
    <location>
        <begin position="118"/>
        <end position="261"/>
    </location>
</feature>
<dbReference type="InterPro" id="IPR006694">
    <property type="entry name" value="Fatty_acid_hydroxylase"/>
</dbReference>
<keyword evidence="9" id="KW-1185">Reference proteome</keyword>
<protein>
    <recommendedName>
        <fullName evidence="7">Fatty acid hydroxylase domain-containing protein</fullName>
    </recommendedName>
</protein>
<feature type="transmembrane region" description="Helical" evidence="6">
    <location>
        <begin position="109"/>
        <end position="129"/>
    </location>
</feature>
<evidence type="ECO:0000256" key="1">
    <source>
        <dbReference type="ARBA" id="ARBA00004370"/>
    </source>
</evidence>
<organism evidence="8 9">
    <name type="scientific">Tetradesmus obliquus</name>
    <name type="common">Green alga</name>
    <name type="synonym">Acutodesmus obliquus</name>
    <dbReference type="NCBI Taxonomy" id="3088"/>
    <lineage>
        <taxon>Eukaryota</taxon>
        <taxon>Viridiplantae</taxon>
        <taxon>Chlorophyta</taxon>
        <taxon>core chlorophytes</taxon>
        <taxon>Chlorophyceae</taxon>
        <taxon>CS clade</taxon>
        <taxon>Sphaeropleales</taxon>
        <taxon>Scenedesmaceae</taxon>
        <taxon>Tetradesmus</taxon>
    </lineage>
</organism>
<evidence type="ECO:0000259" key="7">
    <source>
        <dbReference type="Pfam" id="PF04116"/>
    </source>
</evidence>
<comment type="similarity">
    <text evidence="2">Belongs to the sterol desaturase family.</text>
</comment>